<protein>
    <submittedName>
        <fullName evidence="6">LacI family transcriptional regulator</fullName>
    </submittedName>
</protein>
<dbReference type="InterPro" id="IPR028082">
    <property type="entry name" value="Peripla_BP_I"/>
</dbReference>
<dbReference type="PANTHER" id="PTHR30146">
    <property type="entry name" value="LACI-RELATED TRANSCRIPTIONAL REPRESSOR"/>
    <property type="match status" value="1"/>
</dbReference>
<dbReference type="PANTHER" id="PTHR30146:SF148">
    <property type="entry name" value="HTH-TYPE TRANSCRIPTIONAL REPRESSOR PURR-RELATED"/>
    <property type="match status" value="1"/>
</dbReference>
<dbReference type="Gene3D" id="1.10.260.40">
    <property type="entry name" value="lambda repressor-like DNA-binding domains"/>
    <property type="match status" value="1"/>
</dbReference>
<dbReference type="Proteomes" id="UP001229346">
    <property type="component" value="Unassembled WGS sequence"/>
</dbReference>
<accession>A0ABT9U6K7</accession>
<keyword evidence="2" id="KW-0805">Transcription regulation</keyword>
<dbReference type="InterPro" id="IPR010982">
    <property type="entry name" value="Lambda_DNA-bd_dom_sf"/>
</dbReference>
<dbReference type="CDD" id="cd01392">
    <property type="entry name" value="HTH_LacI"/>
    <property type="match status" value="1"/>
</dbReference>
<evidence type="ECO:0000256" key="3">
    <source>
        <dbReference type="ARBA" id="ARBA00023125"/>
    </source>
</evidence>
<evidence type="ECO:0000313" key="6">
    <source>
        <dbReference type="EMBL" id="MDQ0115188.1"/>
    </source>
</evidence>
<reference evidence="6 7" key="1">
    <citation type="submission" date="2023-07" db="EMBL/GenBank/DDBJ databases">
        <title>Sorghum-associated microbial communities from plants grown in Nebraska, USA.</title>
        <authorList>
            <person name="Schachtman D."/>
        </authorList>
    </citation>
    <scope>NUCLEOTIDE SEQUENCE [LARGE SCALE GENOMIC DNA]</scope>
    <source>
        <strain evidence="6 7">CC482</strain>
    </source>
</reference>
<feature type="domain" description="HTH lacI-type" evidence="5">
    <location>
        <begin position="7"/>
        <end position="61"/>
    </location>
</feature>
<dbReference type="SMART" id="SM00354">
    <property type="entry name" value="HTH_LACI"/>
    <property type="match status" value="1"/>
</dbReference>
<evidence type="ECO:0000313" key="7">
    <source>
        <dbReference type="Proteomes" id="UP001229346"/>
    </source>
</evidence>
<proteinExistence type="predicted"/>
<comment type="caution">
    <text evidence="6">The sequence shown here is derived from an EMBL/GenBank/DDBJ whole genome shotgun (WGS) entry which is preliminary data.</text>
</comment>
<evidence type="ECO:0000256" key="4">
    <source>
        <dbReference type="ARBA" id="ARBA00023163"/>
    </source>
</evidence>
<dbReference type="Pfam" id="PF13377">
    <property type="entry name" value="Peripla_BP_3"/>
    <property type="match status" value="1"/>
</dbReference>
<dbReference type="RefSeq" id="WP_307206622.1">
    <property type="nucleotide sequence ID" value="NZ_JAUSSU010000010.1"/>
</dbReference>
<dbReference type="EMBL" id="JAUSSU010000010">
    <property type="protein sequence ID" value="MDQ0115188.1"/>
    <property type="molecule type" value="Genomic_DNA"/>
</dbReference>
<dbReference type="InterPro" id="IPR046335">
    <property type="entry name" value="LacI/GalR-like_sensor"/>
</dbReference>
<dbReference type="PROSITE" id="PS50932">
    <property type="entry name" value="HTH_LACI_2"/>
    <property type="match status" value="1"/>
</dbReference>
<sequence length="349" mass="39877">MPIRKKVTLQHIANQLQLTVHTVSKALRGLPGMSEETRQAVRQAAHELGYRTKEQERSMSLDGIPLFPSKPRRFILLLASGQDVSLTIHQPLLEGMTSRLAEAGHKIELCFVPDGLNSDEHFSSWLLHHGIMYADGIFISPLIPASIERRLISLELPRIMLNFPPFGAKIDSIIWDVFNAMQQSVDYLVNRGHKKIMYIGDVKSRRGYKLRWMAFRDSMDDLGIEVRPDEHMLRSDDRLEEWKESWLDLVTRYEPTAFVCATEEALARTYLACNAAGKRLPLDYSIICLEPNVQGGMPDIARPVLPIRETGYRAGDRMIWRIANPLLPFEHIRLQGDFAPGNTIRDLRK</sequence>
<gene>
    <name evidence="6" type="ORF">J2T15_004646</name>
</gene>
<dbReference type="InterPro" id="IPR000843">
    <property type="entry name" value="HTH_LacI"/>
</dbReference>
<name>A0ABT9U6K7_PAEHA</name>
<evidence type="ECO:0000256" key="2">
    <source>
        <dbReference type="ARBA" id="ARBA00023015"/>
    </source>
</evidence>
<evidence type="ECO:0000259" key="5">
    <source>
        <dbReference type="PROSITE" id="PS50932"/>
    </source>
</evidence>
<evidence type="ECO:0000256" key="1">
    <source>
        <dbReference type="ARBA" id="ARBA00022491"/>
    </source>
</evidence>
<dbReference type="SUPFAM" id="SSF47413">
    <property type="entry name" value="lambda repressor-like DNA-binding domains"/>
    <property type="match status" value="1"/>
</dbReference>
<keyword evidence="1" id="KW-0678">Repressor</keyword>
<dbReference type="Gene3D" id="3.40.50.2300">
    <property type="match status" value="2"/>
</dbReference>
<keyword evidence="3" id="KW-0238">DNA-binding</keyword>
<keyword evidence="7" id="KW-1185">Reference proteome</keyword>
<keyword evidence="4" id="KW-0804">Transcription</keyword>
<dbReference type="SUPFAM" id="SSF53822">
    <property type="entry name" value="Periplasmic binding protein-like I"/>
    <property type="match status" value="1"/>
</dbReference>
<dbReference type="Pfam" id="PF00356">
    <property type="entry name" value="LacI"/>
    <property type="match status" value="1"/>
</dbReference>
<organism evidence="6 7">
    <name type="scientific">Paenibacillus harenae</name>
    <dbReference type="NCBI Taxonomy" id="306543"/>
    <lineage>
        <taxon>Bacteria</taxon>
        <taxon>Bacillati</taxon>
        <taxon>Bacillota</taxon>
        <taxon>Bacilli</taxon>
        <taxon>Bacillales</taxon>
        <taxon>Paenibacillaceae</taxon>
        <taxon>Paenibacillus</taxon>
    </lineage>
</organism>